<dbReference type="InterPro" id="IPR027417">
    <property type="entry name" value="P-loop_NTPase"/>
</dbReference>
<dbReference type="InterPro" id="IPR002586">
    <property type="entry name" value="CobQ/CobB/MinD/ParA_Nub-bd_dom"/>
</dbReference>
<dbReference type="EMBL" id="EF495212">
    <property type="protein sequence ID" value="ABR67050.1"/>
    <property type="molecule type" value="Genomic_DNA"/>
</dbReference>
<dbReference type="PANTHER" id="PTHR13696">
    <property type="entry name" value="P-LOOP CONTAINING NUCLEOSIDE TRIPHOSPHATE HYDROLASE"/>
    <property type="match status" value="1"/>
</dbReference>
<dbReference type="RefSeq" id="WP_012311415.1">
    <property type="nucleotide sequence ID" value="NC_010492.1"/>
</dbReference>
<feature type="domain" description="CobQ/CobB/MinD/ParA nucleotide binding" evidence="1">
    <location>
        <begin position="6"/>
        <end position="172"/>
    </location>
</feature>
<dbReference type="InterPro" id="IPR050678">
    <property type="entry name" value="DNA_Partitioning_ATPase"/>
</dbReference>
<dbReference type="Pfam" id="PF01656">
    <property type="entry name" value="CbiA"/>
    <property type="match status" value="1"/>
</dbReference>
<sequence>MRVIPVVNQKGGASKSTTVMNLAAIAAQHSRVLVVDVDPQETASEWADLAENAGVPLPFEVVTERDPDILGRLREAPYDMIFVDTPGNIDNLPLLKAVMAHADFAILPTEPAALALKPLMNTYKALISPVGVDYRIVISRADSRAPGDVEDARAALEGAGLKVAKPISRSYKDHERAPATGAVVGTYERTRSTEKAEADFRSLSLELISVWANTAATKEKK</sequence>
<dbReference type="CDD" id="cd02042">
    <property type="entry name" value="ParAB_family"/>
    <property type="match status" value="1"/>
</dbReference>
<geneLocation type="plasmid" evidence="2">
    <name>pChr15</name>
</geneLocation>
<evidence type="ECO:0000259" key="1">
    <source>
        <dbReference type="Pfam" id="PF01656"/>
    </source>
</evidence>
<organism evidence="2">
    <name type="scientific">Arthrobacter sp. Chr15</name>
    <dbReference type="NCBI Taxonomy" id="447032"/>
    <lineage>
        <taxon>Bacteria</taxon>
        <taxon>Bacillati</taxon>
        <taxon>Actinomycetota</taxon>
        <taxon>Actinomycetes</taxon>
        <taxon>Micrococcales</taxon>
        <taxon>Micrococcaceae</taxon>
        <taxon>Arthrobacter</taxon>
    </lineage>
</organism>
<keyword evidence="2" id="KW-0614">Plasmid</keyword>
<dbReference type="SUPFAM" id="SSF52540">
    <property type="entry name" value="P-loop containing nucleoside triphosphate hydrolases"/>
    <property type="match status" value="1"/>
</dbReference>
<evidence type="ECO:0000313" key="2">
    <source>
        <dbReference type="EMBL" id="ABR67050.1"/>
    </source>
</evidence>
<accession>A6YFN9</accession>
<dbReference type="Gene3D" id="3.40.50.300">
    <property type="entry name" value="P-loop containing nucleotide triphosphate hydrolases"/>
    <property type="match status" value="1"/>
</dbReference>
<proteinExistence type="predicted"/>
<name>A6YFN9_9MICC</name>
<dbReference type="PANTHER" id="PTHR13696:SF99">
    <property type="entry name" value="COBYRINIC ACID AC-DIAMIDE SYNTHASE"/>
    <property type="match status" value="1"/>
</dbReference>
<protein>
    <submittedName>
        <fullName evidence="2">Putative ParA</fullName>
    </submittedName>
</protein>
<dbReference type="PIRSF" id="PIRSF009320">
    <property type="entry name" value="Nuc_binding_HP_1000"/>
    <property type="match status" value="1"/>
</dbReference>
<reference evidence="2" key="1">
    <citation type="journal article" date="2008" name="Plasmid">
        <title>Comparative analysis of eight Arthrobacter plasmids.</title>
        <authorList>
            <person name="Jerke K."/>
            <person name="Nakatsu C.H."/>
            <person name="Beasley F."/>
            <person name="Konopka A."/>
        </authorList>
    </citation>
    <scope>NUCLEOTIDE SEQUENCE</scope>
    <source>
        <strain evidence="2">Chr15</strain>
        <plasmid evidence="2">pChr15</plasmid>
    </source>
</reference>
<dbReference type="AlphaFoldDB" id="A6YFN9"/>